<organism evidence="1 2">
    <name type="scientific">Phototrophicus methaneseepsis</name>
    <dbReference type="NCBI Taxonomy" id="2710758"/>
    <lineage>
        <taxon>Bacteria</taxon>
        <taxon>Bacillati</taxon>
        <taxon>Chloroflexota</taxon>
        <taxon>Candidatus Thermofontia</taxon>
        <taxon>Phototrophicales</taxon>
        <taxon>Phototrophicaceae</taxon>
        <taxon>Phototrophicus</taxon>
    </lineage>
</organism>
<dbReference type="KEGG" id="pmet:G4Y79_18205"/>
<keyword evidence="2" id="KW-1185">Reference proteome</keyword>
<dbReference type="EMBL" id="CP062983">
    <property type="protein sequence ID" value="QPC81607.1"/>
    <property type="molecule type" value="Genomic_DNA"/>
</dbReference>
<accession>A0A7S8E760</accession>
<dbReference type="Proteomes" id="UP000594468">
    <property type="component" value="Chromosome"/>
</dbReference>
<dbReference type="AlphaFoldDB" id="A0A7S8E760"/>
<evidence type="ECO:0000313" key="2">
    <source>
        <dbReference type="Proteomes" id="UP000594468"/>
    </source>
</evidence>
<dbReference type="RefSeq" id="WP_195169679.1">
    <property type="nucleotide sequence ID" value="NZ_CP062983.1"/>
</dbReference>
<name>A0A7S8E760_9CHLR</name>
<evidence type="ECO:0008006" key="3">
    <source>
        <dbReference type="Google" id="ProtNLM"/>
    </source>
</evidence>
<proteinExistence type="predicted"/>
<reference evidence="1 2" key="1">
    <citation type="submission" date="2020-02" db="EMBL/GenBank/DDBJ databases">
        <authorList>
            <person name="Zheng R.K."/>
            <person name="Sun C.M."/>
        </authorList>
    </citation>
    <scope>NUCLEOTIDE SEQUENCE [LARGE SCALE GENOMIC DNA]</scope>
    <source>
        <strain evidence="2">rifampicinis</strain>
    </source>
</reference>
<sequence>MSFDHRAQNDPDVLALEMFNRAFFVGQMKRLLGLLIGRKRRLLVLDEVLRGRQVLDREMMGVQTVRLASIQGTVSRPDLFDSEFYPMNRSTRNRWISVAAGMIANRAGLPQPDLVLVDDVYFVEDGHHRVSVAWRMGHLFLDANVSRLHSQEAVSEVADEVADEAANENA</sequence>
<gene>
    <name evidence="1" type="ORF">G4Y79_18205</name>
</gene>
<protein>
    <recommendedName>
        <fullName evidence="3">ParB/Sulfiredoxin domain-containing protein</fullName>
    </recommendedName>
</protein>
<evidence type="ECO:0000313" key="1">
    <source>
        <dbReference type="EMBL" id="QPC81607.1"/>
    </source>
</evidence>